<protein>
    <submittedName>
        <fullName evidence="3">1320_t:CDS:1</fullName>
    </submittedName>
</protein>
<evidence type="ECO:0000313" key="3">
    <source>
        <dbReference type="EMBL" id="CAG8464270.1"/>
    </source>
</evidence>
<dbReference type="EMBL" id="CAJVPL010000201">
    <property type="protein sequence ID" value="CAG8464270.1"/>
    <property type="molecule type" value="Genomic_DNA"/>
</dbReference>
<feature type="compositionally biased region" description="Low complexity" evidence="1">
    <location>
        <begin position="24"/>
        <end position="38"/>
    </location>
</feature>
<keyword evidence="4" id="KW-1185">Reference proteome</keyword>
<comment type="caution">
    <text evidence="3">The sequence shown here is derived from an EMBL/GenBank/DDBJ whole genome shotgun (WGS) entry which is preliminary data.</text>
</comment>
<dbReference type="OrthoDB" id="1043111at2759"/>
<sequence length="169" mass="18180">MSENTKSPSIDSSANVVNFSAGDTTTTNTLTQNSTTATVSGGGESTASFTTPLLSERDSTSSAVPEEEFPEVRLTLLLVSGKRHTFKFEHSDTIGNVKKQWADETPAAASSLKIVYLGRFLEDQSTLETNKIYAGQTTIVHLTIKNIPSTDADDPKSTENAPRCQCTML</sequence>
<dbReference type="InterPro" id="IPR000626">
    <property type="entry name" value="Ubiquitin-like_dom"/>
</dbReference>
<dbReference type="PANTHER" id="PTHR13169">
    <property type="entry name" value="UBIQUITIN-LIKE PROTEIN 3 HCG-1 PROTEIN"/>
    <property type="match status" value="1"/>
</dbReference>
<dbReference type="Gene3D" id="3.10.20.90">
    <property type="entry name" value="Phosphatidylinositol 3-kinase Catalytic Subunit, Chain A, domain 1"/>
    <property type="match status" value="1"/>
</dbReference>
<dbReference type="SUPFAM" id="SSF54236">
    <property type="entry name" value="Ubiquitin-like"/>
    <property type="match status" value="1"/>
</dbReference>
<dbReference type="InterPro" id="IPR029071">
    <property type="entry name" value="Ubiquitin-like_domsf"/>
</dbReference>
<gene>
    <name evidence="3" type="ORF">AGERDE_LOCUS2413</name>
</gene>
<feature type="compositionally biased region" description="Polar residues" evidence="1">
    <location>
        <begin position="1"/>
        <end position="23"/>
    </location>
</feature>
<evidence type="ECO:0000256" key="1">
    <source>
        <dbReference type="SAM" id="MobiDB-lite"/>
    </source>
</evidence>
<evidence type="ECO:0000313" key="4">
    <source>
        <dbReference type="Proteomes" id="UP000789831"/>
    </source>
</evidence>
<feature type="region of interest" description="Disordered" evidence="1">
    <location>
        <begin position="1"/>
        <end position="68"/>
    </location>
</feature>
<organism evidence="3 4">
    <name type="scientific">Ambispora gerdemannii</name>
    <dbReference type="NCBI Taxonomy" id="144530"/>
    <lineage>
        <taxon>Eukaryota</taxon>
        <taxon>Fungi</taxon>
        <taxon>Fungi incertae sedis</taxon>
        <taxon>Mucoromycota</taxon>
        <taxon>Glomeromycotina</taxon>
        <taxon>Glomeromycetes</taxon>
        <taxon>Archaeosporales</taxon>
        <taxon>Ambisporaceae</taxon>
        <taxon>Ambispora</taxon>
    </lineage>
</organism>
<name>A0A9N8VY05_9GLOM</name>
<dbReference type="AlphaFoldDB" id="A0A9N8VY05"/>
<proteinExistence type="predicted"/>
<dbReference type="Pfam" id="PF13881">
    <property type="entry name" value="Rad60-SLD_2"/>
    <property type="match status" value="1"/>
</dbReference>
<dbReference type="InterPro" id="IPR039540">
    <property type="entry name" value="UBL3-like_ubiquitin_dom"/>
</dbReference>
<dbReference type="InterPro" id="IPR040015">
    <property type="entry name" value="UBL3-like"/>
</dbReference>
<evidence type="ECO:0000259" key="2">
    <source>
        <dbReference type="PROSITE" id="PS50053"/>
    </source>
</evidence>
<accession>A0A9N8VY05</accession>
<dbReference type="PANTHER" id="PTHR13169:SF0">
    <property type="entry name" value="UBIQUITIN-LIKE PROTEIN 3"/>
    <property type="match status" value="1"/>
</dbReference>
<dbReference type="Proteomes" id="UP000789831">
    <property type="component" value="Unassembled WGS sequence"/>
</dbReference>
<dbReference type="SMART" id="SM00213">
    <property type="entry name" value="UBQ"/>
    <property type="match status" value="1"/>
</dbReference>
<dbReference type="PROSITE" id="PS50053">
    <property type="entry name" value="UBIQUITIN_2"/>
    <property type="match status" value="1"/>
</dbReference>
<feature type="domain" description="Ubiquitin-like" evidence="2">
    <location>
        <begin position="72"/>
        <end position="143"/>
    </location>
</feature>
<reference evidence="3" key="1">
    <citation type="submission" date="2021-06" db="EMBL/GenBank/DDBJ databases">
        <authorList>
            <person name="Kallberg Y."/>
            <person name="Tangrot J."/>
            <person name="Rosling A."/>
        </authorList>
    </citation>
    <scope>NUCLEOTIDE SEQUENCE</scope>
    <source>
        <strain evidence="3">MT106</strain>
    </source>
</reference>